<evidence type="ECO:0000256" key="17">
    <source>
        <dbReference type="ARBA" id="ARBA00023065"/>
    </source>
</evidence>
<dbReference type="InterPro" id="IPR032858">
    <property type="entry name" value="CcoP_N"/>
</dbReference>
<dbReference type="GO" id="GO:0009055">
    <property type="term" value="F:electron transfer activity"/>
    <property type="evidence" value="ECO:0007669"/>
    <property type="project" value="InterPro"/>
</dbReference>
<feature type="binding site" description="axial binding residue" evidence="20">
    <location>
        <position position="183"/>
    </location>
    <ligand>
        <name>heme c</name>
        <dbReference type="ChEBI" id="CHEBI:61717"/>
        <label>2</label>
    </ligand>
    <ligandPart>
        <name>Fe</name>
        <dbReference type="ChEBI" id="CHEBI:18248"/>
    </ligandPart>
</feature>
<evidence type="ECO:0000256" key="2">
    <source>
        <dbReference type="ARBA" id="ARBA00004673"/>
    </source>
</evidence>
<reference evidence="24" key="1">
    <citation type="submission" date="2021-03" db="EMBL/GenBank/DDBJ databases">
        <title>Identification and antibiotic profiling of Wohlfahrtiimonas chitiniclastica, an underestimated human pathogen.</title>
        <authorList>
            <person name="Kopf A."/>
            <person name="Bunk B."/>
            <person name="Coldewey S."/>
            <person name="Gunzer F."/>
            <person name="Riedel T."/>
            <person name="Schroettner P."/>
        </authorList>
    </citation>
    <scope>NUCLEOTIDE SEQUENCE</scope>
    <source>
        <strain evidence="24">DSM 100917</strain>
    </source>
</reference>
<protein>
    <recommendedName>
        <fullName evidence="19">Cbb3-type cytochrome c oxidase subunit</fullName>
    </recommendedName>
</protein>
<dbReference type="SUPFAM" id="SSF46626">
    <property type="entry name" value="Cytochrome c"/>
    <property type="match status" value="2"/>
</dbReference>
<evidence type="ECO:0000256" key="19">
    <source>
        <dbReference type="PIRNR" id="PIRNR000006"/>
    </source>
</evidence>
<keyword evidence="17 19" id="KW-0406">Ion transport</keyword>
<dbReference type="InterPro" id="IPR004678">
    <property type="entry name" value="Cyt_c_oxidase_cbb3_su3"/>
</dbReference>
<evidence type="ECO:0000256" key="3">
    <source>
        <dbReference type="ARBA" id="ARBA00006113"/>
    </source>
</evidence>
<evidence type="ECO:0000256" key="1">
    <source>
        <dbReference type="ARBA" id="ARBA00004533"/>
    </source>
</evidence>
<proteinExistence type="inferred from homology"/>
<comment type="subcellular location">
    <subcellularLocation>
        <location evidence="1 19">Cell inner membrane</location>
    </subcellularLocation>
</comment>
<evidence type="ECO:0000256" key="14">
    <source>
        <dbReference type="ARBA" id="ARBA00022989"/>
    </source>
</evidence>
<dbReference type="PROSITE" id="PS51007">
    <property type="entry name" value="CYTC"/>
    <property type="match status" value="2"/>
</dbReference>
<evidence type="ECO:0000256" key="12">
    <source>
        <dbReference type="ARBA" id="ARBA00022781"/>
    </source>
</evidence>
<evidence type="ECO:0000256" key="11">
    <source>
        <dbReference type="ARBA" id="ARBA00022737"/>
    </source>
</evidence>
<evidence type="ECO:0000256" key="22">
    <source>
        <dbReference type="SAM" id="Phobius"/>
    </source>
</evidence>
<keyword evidence="16 19" id="KW-0408">Iron</keyword>
<keyword evidence="14 22" id="KW-1133">Transmembrane helix</keyword>
<dbReference type="GO" id="GO:1902600">
    <property type="term" value="P:proton transmembrane transport"/>
    <property type="evidence" value="ECO:0007669"/>
    <property type="project" value="UniProtKB-KW"/>
</dbReference>
<evidence type="ECO:0000256" key="21">
    <source>
        <dbReference type="PIRSR" id="PIRSR000006-2"/>
    </source>
</evidence>
<keyword evidence="6 19" id="KW-0997">Cell inner membrane</keyword>
<dbReference type="PRINTS" id="PR00605">
    <property type="entry name" value="CYTCHROMECIC"/>
</dbReference>
<evidence type="ECO:0000256" key="7">
    <source>
        <dbReference type="ARBA" id="ARBA00022617"/>
    </source>
</evidence>
<feature type="binding site" description="covalent" evidence="21">
    <location>
        <position position="142"/>
    </location>
    <ligand>
        <name>heme c</name>
        <dbReference type="ChEBI" id="CHEBI:61717"/>
        <label>1</label>
    </ligand>
</feature>
<organism evidence="24 25">
    <name type="scientific">Wohlfahrtiimonas chitiniclastica</name>
    <dbReference type="NCBI Taxonomy" id="400946"/>
    <lineage>
        <taxon>Bacteria</taxon>
        <taxon>Pseudomonadati</taxon>
        <taxon>Pseudomonadota</taxon>
        <taxon>Gammaproteobacteria</taxon>
        <taxon>Cardiobacteriales</taxon>
        <taxon>Ignatzschineriaceae</taxon>
        <taxon>Wohlfahrtiimonas</taxon>
    </lineage>
</organism>
<evidence type="ECO:0000313" key="25">
    <source>
        <dbReference type="Proteomes" id="UP000680020"/>
    </source>
</evidence>
<keyword evidence="8 19" id="KW-0679">Respiratory chain</keyword>
<comment type="caution">
    <text evidence="24">The sequence shown here is derived from an EMBL/GenBank/DDBJ whole genome shotgun (WGS) entry which is preliminary data.</text>
</comment>
<evidence type="ECO:0000256" key="10">
    <source>
        <dbReference type="ARBA" id="ARBA00022723"/>
    </source>
</evidence>
<dbReference type="RefSeq" id="WP_008315778.1">
    <property type="nucleotide sequence ID" value="NZ_CP115969.1"/>
</dbReference>
<keyword evidence="5 19" id="KW-1003">Cell membrane</keyword>
<dbReference type="GO" id="GO:0016491">
    <property type="term" value="F:oxidoreductase activity"/>
    <property type="evidence" value="ECO:0007669"/>
    <property type="project" value="UniProtKB-KW"/>
</dbReference>
<evidence type="ECO:0000256" key="8">
    <source>
        <dbReference type="ARBA" id="ARBA00022660"/>
    </source>
</evidence>
<feature type="binding site" description="covalent" evidence="21">
    <location>
        <position position="139"/>
    </location>
    <ligand>
        <name>heme c</name>
        <dbReference type="ChEBI" id="CHEBI:61717"/>
        <label>1</label>
    </ligand>
</feature>
<feature type="binding site" description="covalent" evidence="21">
    <location>
        <position position="232"/>
    </location>
    <ligand>
        <name>heme c</name>
        <dbReference type="ChEBI" id="CHEBI:61717"/>
        <label>2</label>
    </ligand>
</feature>
<evidence type="ECO:0000256" key="18">
    <source>
        <dbReference type="ARBA" id="ARBA00023136"/>
    </source>
</evidence>
<keyword evidence="15 19" id="KW-0560">Oxidoreductase</keyword>
<dbReference type="InterPro" id="IPR050597">
    <property type="entry name" value="Cytochrome_c_Oxidase_Subunit"/>
</dbReference>
<evidence type="ECO:0000256" key="15">
    <source>
        <dbReference type="ARBA" id="ARBA00023002"/>
    </source>
</evidence>
<name>A0A165H144_9GAMM</name>
<dbReference type="PIRSF" id="PIRSF000006">
    <property type="entry name" value="Cbb3-Cox_fixP"/>
    <property type="match status" value="1"/>
</dbReference>
<evidence type="ECO:0000256" key="9">
    <source>
        <dbReference type="ARBA" id="ARBA00022692"/>
    </source>
</evidence>
<dbReference type="PANTHER" id="PTHR33751:SF1">
    <property type="entry name" value="CBB3-TYPE CYTOCHROME C OXIDASE SUBUNIT FIXP"/>
    <property type="match status" value="1"/>
</dbReference>
<dbReference type="GO" id="GO:0020037">
    <property type="term" value="F:heme binding"/>
    <property type="evidence" value="ECO:0007669"/>
    <property type="project" value="InterPro"/>
</dbReference>
<dbReference type="InterPro" id="IPR038414">
    <property type="entry name" value="CcoP_N_sf"/>
</dbReference>
<dbReference type="Pfam" id="PF13442">
    <property type="entry name" value="Cytochrome_CBB3"/>
    <property type="match status" value="2"/>
</dbReference>
<comment type="cofactor">
    <cofactor evidence="19 21">
        <name>heme c</name>
        <dbReference type="ChEBI" id="CHEBI:61717"/>
    </cofactor>
    <text evidence="19 21">Binds 2 heme C groups per subunit.</text>
</comment>
<keyword evidence="4 19" id="KW-0813">Transport</keyword>
<dbReference type="InterPro" id="IPR008168">
    <property type="entry name" value="Cyt_C_IC"/>
</dbReference>
<sequence length="313" mass="34864">MSENINKKQEVETTGHVWDENLQEFNNPLPRWWLLAFYGTVIFALIYWVLYPTWPLPNSWTKGIKTVEVKVDGKEEKLHWNTRTLLAEQLQSSTEAKNRADYYGKLAALGKIDDIEATENEGLKEFALQTGAVLFGDNCATCHGAGGEGKFGIYPNLTDDAWLWGGHYSQIEQTITLGRTGNMTPAKLTGLSEDEINDVAKYALTLSGNYTADEATERGKAIFEGKGTCFTCHGADGKGLPTMGSANLTDQIWELVPVFEAKNDEEKVAMMAHRITIGVTPQDDRVMPTWKERLTKEQIRALAIYVHELGGGQ</sequence>
<keyword evidence="10 19" id="KW-0479">Metal-binding</keyword>
<comment type="similarity">
    <text evidence="3 19">Belongs to the CcoP / FixP family.</text>
</comment>
<evidence type="ECO:0000256" key="16">
    <source>
        <dbReference type="ARBA" id="ARBA00023004"/>
    </source>
</evidence>
<dbReference type="GeneID" id="58264021"/>
<evidence type="ECO:0000256" key="6">
    <source>
        <dbReference type="ARBA" id="ARBA00022519"/>
    </source>
</evidence>
<comment type="pathway">
    <text evidence="2 19">Energy metabolism; oxidative phosphorylation.</text>
</comment>
<dbReference type="Pfam" id="PF14715">
    <property type="entry name" value="FixP_N"/>
    <property type="match status" value="1"/>
</dbReference>
<feature type="transmembrane region" description="Helical" evidence="22">
    <location>
        <begin position="32"/>
        <end position="50"/>
    </location>
</feature>
<keyword evidence="11" id="KW-0677">Repeat</keyword>
<dbReference type="InterPro" id="IPR009056">
    <property type="entry name" value="Cyt_c-like_dom"/>
</dbReference>
<dbReference type="InterPro" id="IPR036909">
    <property type="entry name" value="Cyt_c-like_dom_sf"/>
</dbReference>
<evidence type="ECO:0000256" key="13">
    <source>
        <dbReference type="ARBA" id="ARBA00022982"/>
    </source>
</evidence>
<dbReference type="PANTHER" id="PTHR33751">
    <property type="entry name" value="CBB3-TYPE CYTOCHROME C OXIDASE SUBUNIT FIXP"/>
    <property type="match status" value="1"/>
</dbReference>
<dbReference type="GO" id="GO:0006119">
    <property type="term" value="P:oxidative phosphorylation"/>
    <property type="evidence" value="ECO:0007669"/>
    <property type="project" value="UniProtKB-UniPathway"/>
</dbReference>
<feature type="domain" description="Cytochrome c" evidence="23">
    <location>
        <begin position="214"/>
        <end position="310"/>
    </location>
</feature>
<keyword evidence="18 19" id="KW-0472">Membrane</keyword>
<dbReference type="NCBIfam" id="TIGR00782">
    <property type="entry name" value="ccoP"/>
    <property type="match status" value="1"/>
</dbReference>
<evidence type="ECO:0000313" key="24">
    <source>
        <dbReference type="EMBL" id="MBS7824571.1"/>
    </source>
</evidence>
<gene>
    <name evidence="24" type="primary">ccoP</name>
    <name evidence="24" type="ORF">J7561_05060</name>
</gene>
<evidence type="ECO:0000256" key="4">
    <source>
        <dbReference type="ARBA" id="ARBA00022448"/>
    </source>
</evidence>
<dbReference type="Gene3D" id="6.10.280.130">
    <property type="match status" value="1"/>
</dbReference>
<feature type="binding site" description="covalent" evidence="21">
    <location>
        <position position="229"/>
    </location>
    <ligand>
        <name>heme c</name>
        <dbReference type="ChEBI" id="CHEBI:61717"/>
        <label>2</label>
    </ligand>
</feature>
<feature type="binding site" description="axial binding residue" evidence="20">
    <location>
        <position position="143"/>
    </location>
    <ligand>
        <name>heme c</name>
        <dbReference type="ChEBI" id="CHEBI:61717"/>
        <label>1</label>
    </ligand>
    <ligandPart>
        <name>Fe</name>
        <dbReference type="ChEBI" id="CHEBI:18248"/>
    </ligandPart>
</feature>
<dbReference type="EMBL" id="JAGIBU010000003">
    <property type="protein sequence ID" value="MBS7824571.1"/>
    <property type="molecule type" value="Genomic_DNA"/>
</dbReference>
<accession>A0A165H144</accession>
<dbReference type="GO" id="GO:0005506">
    <property type="term" value="F:iron ion binding"/>
    <property type="evidence" value="ECO:0007669"/>
    <property type="project" value="InterPro"/>
</dbReference>
<dbReference type="AlphaFoldDB" id="A0A165H144"/>
<keyword evidence="12 19" id="KW-0375">Hydrogen ion transport</keyword>
<keyword evidence="7 19" id="KW-0349">Heme</keyword>
<evidence type="ECO:0000259" key="23">
    <source>
        <dbReference type="PROSITE" id="PS51007"/>
    </source>
</evidence>
<keyword evidence="9 22" id="KW-0812">Transmembrane</keyword>
<keyword evidence="13 19" id="KW-0249">Electron transport</keyword>
<evidence type="ECO:0000256" key="5">
    <source>
        <dbReference type="ARBA" id="ARBA00022475"/>
    </source>
</evidence>
<feature type="binding site" description="axial binding residue" evidence="20">
    <location>
        <position position="287"/>
    </location>
    <ligand>
        <name>heme c</name>
        <dbReference type="ChEBI" id="CHEBI:61717"/>
        <label>1</label>
    </ligand>
    <ligandPart>
        <name>Fe</name>
        <dbReference type="ChEBI" id="CHEBI:18248"/>
    </ligandPart>
</feature>
<dbReference type="GO" id="GO:0005886">
    <property type="term" value="C:plasma membrane"/>
    <property type="evidence" value="ECO:0007669"/>
    <property type="project" value="UniProtKB-SubCell"/>
</dbReference>
<evidence type="ECO:0000256" key="20">
    <source>
        <dbReference type="PIRSR" id="PIRSR000006-1"/>
    </source>
</evidence>
<comment type="function">
    <text evidence="19">C-type cytochrome. Part of the cbb3-type cytochrome c oxidase complex.</text>
</comment>
<comment type="subunit">
    <text evidence="19">Component of the cbb3-type cytochrome c oxidase.</text>
</comment>
<dbReference type="Proteomes" id="UP000680020">
    <property type="component" value="Unassembled WGS sequence"/>
</dbReference>
<feature type="domain" description="Cytochrome c" evidence="23">
    <location>
        <begin position="126"/>
        <end position="207"/>
    </location>
</feature>
<feature type="binding site" description="axial binding residue" evidence="20">
    <location>
        <position position="233"/>
    </location>
    <ligand>
        <name>heme c</name>
        <dbReference type="ChEBI" id="CHEBI:61717"/>
        <label>2</label>
    </ligand>
    <ligandPart>
        <name>Fe</name>
        <dbReference type="ChEBI" id="CHEBI:18248"/>
    </ligandPart>
</feature>
<dbReference type="Gene3D" id="1.10.760.10">
    <property type="entry name" value="Cytochrome c-like domain"/>
    <property type="match status" value="2"/>
</dbReference>